<feature type="domain" description="Fungal lipase-type" evidence="5">
    <location>
        <begin position="102"/>
        <end position="236"/>
    </location>
</feature>
<feature type="domain" description="Mono-/di-acylglycerol lipase N-terminal" evidence="6">
    <location>
        <begin position="25"/>
        <end position="74"/>
    </location>
</feature>
<evidence type="ECO:0000259" key="6">
    <source>
        <dbReference type="Pfam" id="PF03893"/>
    </source>
</evidence>
<dbReference type="InterPro" id="IPR002921">
    <property type="entry name" value="Fungal_lipase-type"/>
</dbReference>
<keyword evidence="8" id="KW-1185">Reference proteome</keyword>
<accession>A0AAE0IIC7</accession>
<comment type="caution">
    <text evidence="7">The sequence shown here is derived from an EMBL/GenBank/DDBJ whole genome shotgun (WGS) entry which is preliminary data.</text>
</comment>
<evidence type="ECO:0000256" key="2">
    <source>
        <dbReference type="ARBA" id="ARBA00047591"/>
    </source>
</evidence>
<dbReference type="InterPro" id="IPR051218">
    <property type="entry name" value="Sec_MonoDiacylglyc_Lipase"/>
</dbReference>
<evidence type="ECO:0000313" key="7">
    <source>
        <dbReference type="EMBL" id="KAK3325524.1"/>
    </source>
</evidence>
<evidence type="ECO:0000256" key="4">
    <source>
        <dbReference type="SAM" id="SignalP"/>
    </source>
</evidence>
<dbReference type="InterPro" id="IPR029058">
    <property type="entry name" value="AB_hydrolase_fold"/>
</dbReference>
<organism evidence="7 8">
    <name type="scientific">Apodospora peruviana</name>
    <dbReference type="NCBI Taxonomy" id="516989"/>
    <lineage>
        <taxon>Eukaryota</taxon>
        <taxon>Fungi</taxon>
        <taxon>Dikarya</taxon>
        <taxon>Ascomycota</taxon>
        <taxon>Pezizomycotina</taxon>
        <taxon>Sordariomycetes</taxon>
        <taxon>Sordariomycetidae</taxon>
        <taxon>Sordariales</taxon>
        <taxon>Lasiosphaeriaceae</taxon>
        <taxon>Apodospora</taxon>
    </lineage>
</organism>
<dbReference type="Pfam" id="PF03893">
    <property type="entry name" value="Lipase3_N"/>
    <property type="match status" value="1"/>
</dbReference>
<comment type="catalytic activity">
    <reaction evidence="3">
        <text>a monoacylglycerol + H2O = glycerol + a fatty acid + H(+)</text>
        <dbReference type="Rhea" id="RHEA:15245"/>
        <dbReference type="ChEBI" id="CHEBI:15377"/>
        <dbReference type="ChEBI" id="CHEBI:15378"/>
        <dbReference type="ChEBI" id="CHEBI:17408"/>
        <dbReference type="ChEBI" id="CHEBI:17754"/>
        <dbReference type="ChEBI" id="CHEBI:28868"/>
    </reaction>
</comment>
<feature type="chain" id="PRO_5041906351" evidence="4">
    <location>
        <begin position="22"/>
        <end position="332"/>
    </location>
</feature>
<dbReference type="SUPFAM" id="SSF53474">
    <property type="entry name" value="alpha/beta-Hydrolases"/>
    <property type="match status" value="1"/>
</dbReference>
<proteinExistence type="inferred from homology"/>
<comment type="similarity">
    <text evidence="1">Belongs to the AB hydrolase superfamily. Lipase family. Class 3 subfamily.</text>
</comment>
<evidence type="ECO:0000313" key="8">
    <source>
        <dbReference type="Proteomes" id="UP001283341"/>
    </source>
</evidence>
<comment type="catalytic activity">
    <reaction evidence="2">
        <text>a diacylglycerol + H2O = a monoacylglycerol + a fatty acid + H(+)</text>
        <dbReference type="Rhea" id="RHEA:32731"/>
        <dbReference type="ChEBI" id="CHEBI:15377"/>
        <dbReference type="ChEBI" id="CHEBI:15378"/>
        <dbReference type="ChEBI" id="CHEBI:17408"/>
        <dbReference type="ChEBI" id="CHEBI:18035"/>
        <dbReference type="ChEBI" id="CHEBI:28868"/>
    </reaction>
</comment>
<dbReference type="GO" id="GO:0016042">
    <property type="term" value="P:lipid catabolic process"/>
    <property type="evidence" value="ECO:0007669"/>
    <property type="project" value="InterPro"/>
</dbReference>
<evidence type="ECO:0000256" key="3">
    <source>
        <dbReference type="ARBA" id="ARBA00048461"/>
    </source>
</evidence>
<gene>
    <name evidence="7" type="ORF">B0H66DRAFT_127502</name>
</gene>
<dbReference type="PANTHER" id="PTHR45856">
    <property type="entry name" value="ALPHA/BETA-HYDROLASES SUPERFAMILY PROTEIN"/>
    <property type="match status" value="1"/>
</dbReference>
<dbReference type="EMBL" id="JAUEDM010000002">
    <property type="protein sequence ID" value="KAK3325524.1"/>
    <property type="molecule type" value="Genomic_DNA"/>
</dbReference>
<dbReference type="AlphaFoldDB" id="A0AAE0IIC7"/>
<keyword evidence="4" id="KW-0732">Signal</keyword>
<reference evidence="7" key="2">
    <citation type="submission" date="2023-06" db="EMBL/GenBank/DDBJ databases">
        <authorList>
            <consortium name="Lawrence Berkeley National Laboratory"/>
            <person name="Haridas S."/>
            <person name="Hensen N."/>
            <person name="Bonometti L."/>
            <person name="Westerberg I."/>
            <person name="Brannstrom I.O."/>
            <person name="Guillou S."/>
            <person name="Cros-Aarteil S."/>
            <person name="Calhoun S."/>
            <person name="Kuo A."/>
            <person name="Mondo S."/>
            <person name="Pangilinan J."/>
            <person name="Riley R."/>
            <person name="Labutti K."/>
            <person name="Andreopoulos B."/>
            <person name="Lipzen A."/>
            <person name="Chen C."/>
            <person name="Yanf M."/>
            <person name="Daum C."/>
            <person name="Ng V."/>
            <person name="Clum A."/>
            <person name="Steindorff A."/>
            <person name="Ohm R."/>
            <person name="Martin F."/>
            <person name="Silar P."/>
            <person name="Natvig D."/>
            <person name="Lalanne C."/>
            <person name="Gautier V."/>
            <person name="Ament-Velasquez S.L."/>
            <person name="Kruys A."/>
            <person name="Hutchinson M.I."/>
            <person name="Powell A.J."/>
            <person name="Barry K."/>
            <person name="Miller A.N."/>
            <person name="Grigoriev I.V."/>
            <person name="Debuchy R."/>
            <person name="Gladieux P."/>
            <person name="Thoren M.H."/>
            <person name="Johannesson H."/>
        </authorList>
    </citation>
    <scope>NUCLEOTIDE SEQUENCE</scope>
    <source>
        <strain evidence="7">CBS 118394</strain>
    </source>
</reference>
<sequence length="332" mass="35501">MKTSSLFFSGLLSGLAAIVLSSPTLQGRAVTTTELSQFKFFAQYAGASYCNSDNAPGQEVTCKADVCPAVTANKAVTVASFTASVTDQRGFIAVDHAAKLIVLSFRGSVSVRNWIVDFIFTQTPCNLVPGCLLHTGFYAAWLELAPSVFSGIRSAVHANPSYRVIATGHSLGGAVATIAAAYLRKQLGYNIDLYTYGSPRAGNGVFAKFVTAGQGKGAEFRVTHAEDPVARLPPIVFNYRHTSPEYWINSNDFSDTAAVKVCQGYANLDCNAGTGGFDMDNHGNYFGQINGCDSTNGTTPFRRAAGISDEEIETKLDEWLALDKEFVSSGEE</sequence>
<evidence type="ECO:0000259" key="5">
    <source>
        <dbReference type="Pfam" id="PF01764"/>
    </source>
</evidence>
<feature type="signal peptide" evidence="4">
    <location>
        <begin position="1"/>
        <end position="21"/>
    </location>
</feature>
<evidence type="ECO:0000256" key="1">
    <source>
        <dbReference type="ARBA" id="ARBA00043996"/>
    </source>
</evidence>
<dbReference type="CDD" id="cd00519">
    <property type="entry name" value="Lipase_3"/>
    <property type="match status" value="1"/>
</dbReference>
<dbReference type="Proteomes" id="UP001283341">
    <property type="component" value="Unassembled WGS sequence"/>
</dbReference>
<dbReference type="InterPro" id="IPR005592">
    <property type="entry name" value="Mono/diacylglycerol_lipase_N"/>
</dbReference>
<dbReference type="Gene3D" id="3.40.50.1820">
    <property type="entry name" value="alpha/beta hydrolase"/>
    <property type="match status" value="1"/>
</dbReference>
<name>A0AAE0IIC7_9PEZI</name>
<dbReference type="PANTHER" id="PTHR45856:SF11">
    <property type="entry name" value="FUNGAL LIPASE-LIKE DOMAIN-CONTAINING PROTEIN"/>
    <property type="match status" value="1"/>
</dbReference>
<reference evidence="7" key="1">
    <citation type="journal article" date="2023" name="Mol. Phylogenet. Evol.">
        <title>Genome-scale phylogeny and comparative genomics of the fungal order Sordariales.</title>
        <authorList>
            <person name="Hensen N."/>
            <person name="Bonometti L."/>
            <person name="Westerberg I."/>
            <person name="Brannstrom I.O."/>
            <person name="Guillou S."/>
            <person name="Cros-Aarteil S."/>
            <person name="Calhoun S."/>
            <person name="Haridas S."/>
            <person name="Kuo A."/>
            <person name="Mondo S."/>
            <person name="Pangilinan J."/>
            <person name="Riley R."/>
            <person name="LaButti K."/>
            <person name="Andreopoulos B."/>
            <person name="Lipzen A."/>
            <person name="Chen C."/>
            <person name="Yan M."/>
            <person name="Daum C."/>
            <person name="Ng V."/>
            <person name="Clum A."/>
            <person name="Steindorff A."/>
            <person name="Ohm R.A."/>
            <person name="Martin F."/>
            <person name="Silar P."/>
            <person name="Natvig D.O."/>
            <person name="Lalanne C."/>
            <person name="Gautier V."/>
            <person name="Ament-Velasquez S.L."/>
            <person name="Kruys A."/>
            <person name="Hutchinson M.I."/>
            <person name="Powell A.J."/>
            <person name="Barry K."/>
            <person name="Miller A.N."/>
            <person name="Grigoriev I.V."/>
            <person name="Debuchy R."/>
            <person name="Gladieux P."/>
            <person name="Hiltunen Thoren M."/>
            <person name="Johannesson H."/>
        </authorList>
    </citation>
    <scope>NUCLEOTIDE SEQUENCE</scope>
    <source>
        <strain evidence="7">CBS 118394</strain>
    </source>
</reference>
<protein>
    <submittedName>
        <fullName evidence="7">Triacylglycerol lipase</fullName>
    </submittedName>
</protein>
<dbReference type="Pfam" id="PF01764">
    <property type="entry name" value="Lipase_3"/>
    <property type="match status" value="1"/>
</dbReference>